<accession>A0AA86JBZ3</accession>
<gene>
    <name evidence="3" type="ORF">CNEO2_440024</name>
    <name evidence="2" type="ORF">CNEO_10418</name>
</gene>
<dbReference type="Proteomes" id="UP000789738">
    <property type="component" value="Unassembled WGS sequence"/>
</dbReference>
<evidence type="ECO:0000313" key="2">
    <source>
        <dbReference type="EMBL" id="CAG9701949.1"/>
    </source>
</evidence>
<evidence type="ECO:0000313" key="3">
    <source>
        <dbReference type="EMBL" id="CAI3629543.1"/>
    </source>
</evidence>
<dbReference type="Proteomes" id="UP001189143">
    <property type="component" value="Unassembled WGS sequence"/>
</dbReference>
<organism evidence="2 4">
    <name type="scientific">Clostridium neonatale</name>
    <dbReference type="NCBI Taxonomy" id="137838"/>
    <lineage>
        <taxon>Bacteria</taxon>
        <taxon>Bacillati</taxon>
        <taxon>Bacillota</taxon>
        <taxon>Clostridia</taxon>
        <taxon>Eubacteriales</taxon>
        <taxon>Clostridiaceae</taxon>
        <taxon>Clostridium</taxon>
    </lineage>
</organism>
<name>A0AA86JBZ3_9CLOT</name>
<proteinExistence type="predicted"/>
<dbReference type="AlphaFoldDB" id="A0AA86JBZ3"/>
<reference evidence="2" key="1">
    <citation type="submission" date="2021-10" db="EMBL/GenBank/DDBJ databases">
        <authorList>
            <person name="Mesa V."/>
        </authorList>
    </citation>
    <scope>NUCLEOTIDE SEQUENCE</scope>
    <source>
        <strain evidence="2">CC3_PB</strain>
    </source>
</reference>
<evidence type="ECO:0000313" key="4">
    <source>
        <dbReference type="Proteomes" id="UP000789738"/>
    </source>
</evidence>
<reference evidence="3" key="2">
    <citation type="submission" date="2022-10" db="EMBL/GenBank/DDBJ databases">
        <authorList>
            <person name="Aires J."/>
            <person name="Mesa V."/>
        </authorList>
    </citation>
    <scope>NUCLEOTIDE SEQUENCE</scope>
    <source>
        <strain evidence="3">Clostridium neonatale JD116</strain>
    </source>
</reference>
<feature type="transmembrane region" description="Helical" evidence="1">
    <location>
        <begin position="5"/>
        <end position="25"/>
    </location>
</feature>
<keyword evidence="1" id="KW-0472">Membrane</keyword>
<sequence>MSDSIVADVFIMILCVILLFIGPIYQNFDTADRLCDSIVSEVLNTYEKDIRKKGYIDKETYFDFLTDLARTGEVYEVEFIHTSRLAYPSGSDDYEIHEIKYGNDIILEQIKDGSKKYTMRYGDDFKIRIKEKKAAPSRLLVSIFANKGTETLLVFTGGGMIENEVYE</sequence>
<evidence type="ECO:0000256" key="1">
    <source>
        <dbReference type="SAM" id="Phobius"/>
    </source>
</evidence>
<dbReference type="RefSeq" id="WP_210885391.1">
    <property type="nucleotide sequence ID" value="NZ_CAKJVE010000001.1"/>
</dbReference>
<comment type="caution">
    <text evidence="2">The sequence shown here is derived from an EMBL/GenBank/DDBJ whole genome shotgun (WGS) entry which is preliminary data.</text>
</comment>
<protein>
    <submittedName>
        <fullName evidence="2">Uncharacterized protein</fullName>
    </submittedName>
</protein>
<dbReference type="EMBL" id="CAKJVE010000001">
    <property type="protein sequence ID" value="CAG9701949.1"/>
    <property type="molecule type" value="Genomic_DNA"/>
</dbReference>
<dbReference type="EMBL" id="CAMTCP010000242">
    <property type="protein sequence ID" value="CAI3629543.1"/>
    <property type="molecule type" value="Genomic_DNA"/>
</dbReference>
<keyword evidence="1" id="KW-1133">Transmembrane helix</keyword>
<keyword evidence="1" id="KW-0812">Transmembrane</keyword>